<dbReference type="AlphaFoldDB" id="A0A5Q0BGG1"/>
<name>A0A5Q0BGG1_9GAMM</name>
<dbReference type="Pfam" id="PF00501">
    <property type="entry name" value="AMP-binding"/>
    <property type="match status" value="1"/>
</dbReference>
<evidence type="ECO:0000313" key="3">
    <source>
        <dbReference type="Proteomes" id="UP000325755"/>
    </source>
</evidence>
<dbReference type="SUPFAM" id="SSF56801">
    <property type="entry name" value="Acetyl-CoA synthetase-like"/>
    <property type="match status" value="1"/>
</dbReference>
<reference evidence="2 3" key="1">
    <citation type="submission" date="2019-09" db="EMBL/GenBank/DDBJ databases">
        <title>Ecophysiology of the spiral-shaped methanotroph Methylospira mobilis as revealed by the complete genome sequence.</title>
        <authorList>
            <person name="Oshkin I.Y."/>
            <person name="Dedysh S.N."/>
            <person name="Miroshnikov K."/>
            <person name="Danilova O.V."/>
            <person name="Hakobyan A."/>
            <person name="Liesack W."/>
        </authorList>
    </citation>
    <scope>NUCLEOTIDE SEQUENCE [LARGE SCALE GENOMIC DNA]</scope>
    <source>
        <strain evidence="2 3">Shm1</strain>
    </source>
</reference>
<sequence>MPGATLDMTPTYDFDFPSIEQALWRGTPEAVMDLGWLEQSRLDSEAFWKALHAYWACRQAGLSKSMPFKSYDFYHDLLARQKERAGLALIWLDGGAWREYSVAELMLAADRLAATWENAGAGAGETVAILHQRLQEWLPALLAGLRLGMVVSLLPQQGSGFLMRRLQKLEPQWIAAEPLCFHQLPERWRALMLPAAGGGYSQPAGLPYRYPASATVALCFDPTSPTPDIPRAVDADTLYLGALRDGVLALGVRPGQFCAAPGWHILESQPSLVLAALMSGGGWVDIELADLKKMPGRLFEQPIDILGICRELRDLLAAAQLPSAERRWRHWFRSPSESNDLFLWQDLVARLRMEKAYSGNAIWNAASGGAIVFSARCRGTPHYGVIPAAGVDWRLGAIAAPELPSVTGNGCLTFGKEIEGETVWAPTPHILSPFRGGWQYLGFFPSGRSGRTYPFEEVMEALNGLAPYMALIEAPDVSGEGDIRYALLIFGSGKTEAELRAVIQKEMGCEFMPDVFEFLPLVPKLDEQGKADQDWCRYHYLSGELYRRQRKPLYRGFSELKQTILTGRHIERFEN</sequence>
<gene>
    <name evidence="2" type="ORF">F6R98_00415</name>
</gene>
<dbReference type="InParanoid" id="A0A5Q0BGG1"/>
<dbReference type="EMBL" id="CP044205">
    <property type="protein sequence ID" value="QFY41264.1"/>
    <property type="molecule type" value="Genomic_DNA"/>
</dbReference>
<evidence type="ECO:0000259" key="1">
    <source>
        <dbReference type="Pfam" id="PF00501"/>
    </source>
</evidence>
<dbReference type="Gene3D" id="3.40.50.12780">
    <property type="entry name" value="N-terminal domain of ligase-like"/>
    <property type="match status" value="1"/>
</dbReference>
<dbReference type="Proteomes" id="UP000325755">
    <property type="component" value="Chromosome"/>
</dbReference>
<keyword evidence="2" id="KW-0436">Ligase</keyword>
<accession>A0A5Q0BGG1</accession>
<organism evidence="2 3">
    <name type="scientific">Candidatus Methylospira mobilis</name>
    <dbReference type="NCBI Taxonomy" id="1808979"/>
    <lineage>
        <taxon>Bacteria</taxon>
        <taxon>Pseudomonadati</taxon>
        <taxon>Pseudomonadota</taxon>
        <taxon>Gammaproteobacteria</taxon>
        <taxon>Methylococcales</taxon>
        <taxon>Methylococcaceae</taxon>
        <taxon>Candidatus Methylospira</taxon>
    </lineage>
</organism>
<evidence type="ECO:0000313" key="2">
    <source>
        <dbReference type="EMBL" id="QFY41264.1"/>
    </source>
</evidence>
<feature type="domain" description="AMP-dependent synthetase/ligase" evidence="1">
    <location>
        <begin position="87"/>
        <end position="154"/>
    </location>
</feature>
<dbReference type="InterPro" id="IPR000873">
    <property type="entry name" value="AMP-dep_synth/lig_dom"/>
</dbReference>
<dbReference type="KEGG" id="mmob:F6R98_00415"/>
<dbReference type="InterPro" id="IPR042099">
    <property type="entry name" value="ANL_N_sf"/>
</dbReference>
<dbReference type="GO" id="GO:0016874">
    <property type="term" value="F:ligase activity"/>
    <property type="evidence" value="ECO:0007669"/>
    <property type="project" value="UniProtKB-KW"/>
</dbReference>
<protein>
    <submittedName>
        <fullName evidence="2">Acyl--CoA ligase</fullName>
    </submittedName>
</protein>
<dbReference type="RefSeq" id="WP_153247241.1">
    <property type="nucleotide sequence ID" value="NZ_CP044205.1"/>
</dbReference>
<keyword evidence="3" id="KW-1185">Reference proteome</keyword>
<proteinExistence type="predicted"/>
<dbReference type="OrthoDB" id="5479867at2"/>